<evidence type="ECO:0000256" key="3">
    <source>
        <dbReference type="ARBA" id="ARBA00022771"/>
    </source>
</evidence>
<comment type="caution">
    <text evidence="9">The sequence shown here is derived from an EMBL/GenBank/DDBJ whole genome shotgun (WGS) entry which is preliminary data.</text>
</comment>
<gene>
    <name evidence="9" type="ORF">PAPOLLO_LOCUS22291</name>
</gene>
<feature type="domain" description="C2H2-type" evidence="7">
    <location>
        <begin position="249"/>
        <end position="276"/>
    </location>
</feature>
<feature type="domain" description="C2H2-type" evidence="7">
    <location>
        <begin position="304"/>
        <end position="331"/>
    </location>
</feature>
<dbReference type="FunFam" id="3.30.160.60:FF:000100">
    <property type="entry name" value="Zinc finger 45-like"/>
    <property type="match status" value="1"/>
</dbReference>
<dbReference type="InterPro" id="IPR013087">
    <property type="entry name" value="Znf_C2H2_type"/>
</dbReference>
<accession>A0A8S3Y153</accession>
<dbReference type="PROSITE" id="PS50157">
    <property type="entry name" value="ZINC_FINGER_C2H2_2"/>
    <property type="match status" value="8"/>
</dbReference>
<dbReference type="GO" id="GO:0005634">
    <property type="term" value="C:nucleus"/>
    <property type="evidence" value="ECO:0007669"/>
    <property type="project" value="InterPro"/>
</dbReference>
<evidence type="ECO:0000313" key="10">
    <source>
        <dbReference type="Proteomes" id="UP000691718"/>
    </source>
</evidence>
<evidence type="ECO:0000256" key="6">
    <source>
        <dbReference type="PROSITE-ProRule" id="PRU01263"/>
    </source>
</evidence>
<reference evidence="9" key="1">
    <citation type="submission" date="2021-04" db="EMBL/GenBank/DDBJ databases">
        <authorList>
            <person name="Tunstrom K."/>
        </authorList>
    </citation>
    <scope>NUCLEOTIDE SEQUENCE</scope>
</reference>
<dbReference type="SMART" id="SM00355">
    <property type="entry name" value="ZnF_C2H2"/>
    <property type="match status" value="9"/>
</dbReference>
<feature type="domain" description="C2H2-type" evidence="7">
    <location>
        <begin position="153"/>
        <end position="181"/>
    </location>
</feature>
<dbReference type="OrthoDB" id="6077919at2759"/>
<dbReference type="Pfam" id="PF00096">
    <property type="entry name" value="zf-C2H2"/>
    <property type="match status" value="5"/>
</dbReference>
<dbReference type="PANTHER" id="PTHR23234">
    <property type="entry name" value="ZNF44 PROTEIN"/>
    <property type="match status" value="1"/>
</dbReference>
<evidence type="ECO:0000256" key="4">
    <source>
        <dbReference type="ARBA" id="ARBA00022833"/>
    </source>
</evidence>
<keyword evidence="3 5" id="KW-0863">Zinc-finger</keyword>
<dbReference type="SMART" id="SM00868">
    <property type="entry name" value="zf-AD"/>
    <property type="match status" value="1"/>
</dbReference>
<dbReference type="PANTHER" id="PTHR23234:SF10">
    <property type="entry name" value="RIKEN CDNA 6720489N17 GENE-RELATED"/>
    <property type="match status" value="1"/>
</dbReference>
<keyword evidence="2" id="KW-0677">Repeat</keyword>
<organism evidence="9 10">
    <name type="scientific">Parnassius apollo</name>
    <name type="common">Apollo butterfly</name>
    <name type="synonym">Papilio apollo</name>
    <dbReference type="NCBI Taxonomy" id="110799"/>
    <lineage>
        <taxon>Eukaryota</taxon>
        <taxon>Metazoa</taxon>
        <taxon>Ecdysozoa</taxon>
        <taxon>Arthropoda</taxon>
        <taxon>Hexapoda</taxon>
        <taxon>Insecta</taxon>
        <taxon>Pterygota</taxon>
        <taxon>Neoptera</taxon>
        <taxon>Endopterygota</taxon>
        <taxon>Lepidoptera</taxon>
        <taxon>Glossata</taxon>
        <taxon>Ditrysia</taxon>
        <taxon>Papilionoidea</taxon>
        <taxon>Papilionidae</taxon>
        <taxon>Parnassiinae</taxon>
        <taxon>Parnassini</taxon>
        <taxon>Parnassius</taxon>
        <taxon>Parnassius</taxon>
    </lineage>
</organism>
<feature type="domain" description="C2H2-type" evidence="7">
    <location>
        <begin position="332"/>
        <end position="359"/>
    </location>
</feature>
<dbReference type="Pfam" id="PF12874">
    <property type="entry name" value="zf-met"/>
    <property type="match status" value="2"/>
</dbReference>
<keyword evidence="1 6" id="KW-0479">Metal-binding</keyword>
<feature type="binding site" evidence="6">
    <location>
        <position position="63"/>
    </location>
    <ligand>
        <name>Zn(2+)</name>
        <dbReference type="ChEBI" id="CHEBI:29105"/>
    </ligand>
</feature>
<feature type="domain" description="C2H2-type" evidence="7">
    <location>
        <begin position="388"/>
        <end position="416"/>
    </location>
</feature>
<dbReference type="PROSITE" id="PS00028">
    <property type="entry name" value="ZINC_FINGER_C2H2_1"/>
    <property type="match status" value="5"/>
</dbReference>
<feature type="domain" description="ZAD" evidence="8">
    <location>
        <begin position="15"/>
        <end position="90"/>
    </location>
</feature>
<feature type="binding site" evidence="6">
    <location>
        <position position="66"/>
    </location>
    <ligand>
        <name>Zn(2+)</name>
        <dbReference type="ChEBI" id="CHEBI:29105"/>
    </ligand>
</feature>
<dbReference type="FunFam" id="3.30.160.60:FF:000557">
    <property type="entry name" value="zinc finger and SCAN domain-containing protein 29"/>
    <property type="match status" value="1"/>
</dbReference>
<protein>
    <submittedName>
        <fullName evidence="9">(apollo) hypothetical protein</fullName>
    </submittedName>
</protein>
<evidence type="ECO:0000313" key="9">
    <source>
        <dbReference type="EMBL" id="CAG5041925.1"/>
    </source>
</evidence>
<evidence type="ECO:0000256" key="1">
    <source>
        <dbReference type="ARBA" id="ARBA00022723"/>
    </source>
</evidence>
<evidence type="ECO:0000259" key="8">
    <source>
        <dbReference type="PROSITE" id="PS51915"/>
    </source>
</evidence>
<feature type="domain" description="C2H2-type" evidence="7">
    <location>
        <begin position="222"/>
        <end position="244"/>
    </location>
</feature>
<dbReference type="GO" id="GO:0008270">
    <property type="term" value="F:zinc ion binding"/>
    <property type="evidence" value="ECO:0007669"/>
    <property type="project" value="UniProtKB-UniRule"/>
</dbReference>
<dbReference type="Proteomes" id="UP000691718">
    <property type="component" value="Unassembled WGS sequence"/>
</dbReference>
<feature type="domain" description="C2H2-type" evidence="7">
    <location>
        <begin position="194"/>
        <end position="221"/>
    </location>
</feature>
<feature type="binding site" evidence="6">
    <location>
        <position position="20"/>
    </location>
    <ligand>
        <name>Zn(2+)</name>
        <dbReference type="ChEBI" id="CHEBI:29105"/>
    </ligand>
</feature>
<evidence type="ECO:0000256" key="2">
    <source>
        <dbReference type="ARBA" id="ARBA00022737"/>
    </source>
</evidence>
<proteinExistence type="predicted"/>
<dbReference type="FunFam" id="3.30.160.60:FF:000264">
    <property type="entry name" value="Zinc finger protein 236"/>
    <property type="match status" value="1"/>
</dbReference>
<evidence type="ECO:0000259" key="7">
    <source>
        <dbReference type="PROSITE" id="PS50157"/>
    </source>
</evidence>
<dbReference type="Pfam" id="PF07776">
    <property type="entry name" value="zf-AD"/>
    <property type="match status" value="1"/>
</dbReference>
<dbReference type="InterPro" id="IPR050758">
    <property type="entry name" value="Znf_C2H2-type"/>
</dbReference>
<feature type="binding site" evidence="6">
    <location>
        <position position="17"/>
    </location>
    <ligand>
        <name>Zn(2+)</name>
        <dbReference type="ChEBI" id="CHEBI:29105"/>
    </ligand>
</feature>
<dbReference type="PROSITE" id="PS51915">
    <property type="entry name" value="ZAD"/>
    <property type="match status" value="1"/>
</dbReference>
<dbReference type="AlphaFoldDB" id="A0A8S3Y153"/>
<keyword evidence="10" id="KW-1185">Reference proteome</keyword>
<sequence>MDNASNLLHCSNFKSPCRICLKTKSRTIDLFSKQEQSKNVLNKIFVCFHIKLTQNKYLPSLICIECVEELNITWQFREKCLTSEEKFAVFTKDLLERYILPVNDNFIVRDGDVSSINEVLRTQQSPDRADLDKESDKSESALSNTGKITKIELNCTSCNKTLKSEASLMRHQISMHQKRKHLGTVTGFGPTRRYHCTKCPYATPHSQTLINHMRRHNGERPYHCDCGKSFTQSSSLAAHRKIHSTVTYYTCSVCGKQFKHAFSLKTHLHVHEIGKFSCNICKKLLKSKPSYQAHMQRHNNIHNYSCEDCGRTFVTCSELINHKKQHDVVKTVECQLCGYKTHAKKNLAVHLKRHAGEKSFKCELCNLSFYTKGDLQRHKRVHTRDKPFPCSTCGQRFTHSPSLNKHMQSVHGIEYKWADIKWKESRKIKLVVVTEKK</sequence>
<dbReference type="EMBL" id="CAJQZP010001367">
    <property type="protein sequence ID" value="CAG5041925.1"/>
    <property type="molecule type" value="Genomic_DNA"/>
</dbReference>
<dbReference type="InterPro" id="IPR012934">
    <property type="entry name" value="Znf_AD"/>
</dbReference>
<keyword evidence="4 6" id="KW-0862">Zinc</keyword>
<feature type="domain" description="C2H2-type" evidence="7">
    <location>
        <begin position="360"/>
        <end position="387"/>
    </location>
</feature>
<name>A0A8S3Y153_PARAO</name>
<evidence type="ECO:0000256" key="5">
    <source>
        <dbReference type="PROSITE-ProRule" id="PRU00042"/>
    </source>
</evidence>